<evidence type="ECO:0000259" key="11">
    <source>
        <dbReference type="Pfam" id="PF07992"/>
    </source>
</evidence>
<dbReference type="EMBL" id="EU675332">
    <property type="protein sequence ID" value="ACF20989.1"/>
    <property type="molecule type" value="Genomic_DNA"/>
</dbReference>
<dbReference type="SMR" id="B4YSU4"/>
<keyword evidence="5" id="KW-0288">FMN</keyword>
<dbReference type="InterPro" id="IPR001155">
    <property type="entry name" value="OxRdtase_FMN_N"/>
</dbReference>
<dbReference type="InterPro" id="IPR051793">
    <property type="entry name" value="NADH:flavin_oxidoreductase"/>
</dbReference>
<evidence type="ECO:0000256" key="7">
    <source>
        <dbReference type="ARBA" id="ARBA00023002"/>
    </source>
</evidence>
<feature type="domain" description="NADH:flavin oxidoreductase/NADH oxidase N-terminal" evidence="10">
    <location>
        <begin position="18"/>
        <end position="349"/>
    </location>
</feature>
<dbReference type="PRINTS" id="PR00368">
    <property type="entry name" value="FADPNR"/>
</dbReference>
<dbReference type="Gene3D" id="3.40.50.720">
    <property type="entry name" value="NAD(P)-binding Rossmann-like Domain"/>
    <property type="match status" value="1"/>
</dbReference>
<evidence type="ECO:0000313" key="12">
    <source>
        <dbReference type="EMBL" id="ACF20989.1"/>
    </source>
</evidence>
<keyword evidence="4" id="KW-0285">Flavoprotein</keyword>
<organism evidence="12">
    <name type="scientific">[Clostridium] hylemonae DSM 15053</name>
    <dbReference type="NCBI Taxonomy" id="553973"/>
    <lineage>
        <taxon>Bacteria</taxon>
        <taxon>Bacillati</taxon>
        <taxon>Bacillota</taxon>
        <taxon>Clostridia</taxon>
        <taxon>Lachnospirales</taxon>
        <taxon>Lachnospiraceae</taxon>
    </lineage>
</organism>
<comment type="similarity">
    <text evidence="3">In the N-terminal section; belongs to the NADH:flavin oxidoreductase/NADH oxidase family.</text>
</comment>
<keyword evidence="6" id="KW-0479">Metal-binding</keyword>
<sequence>MRTIKEKRYVLMDMKDSKLFSPLKVGSLTLKNRVGMAPMSMDYEAEDGTVPKRLADIFVRRAEGGTGYVVIDAVTVDHNYQYIGNTTCLDSDDLVPQFKVFADRVSAAGSTLIPQIIHPGPESICGFRKIPPLGPSVNTNANCHVSRSVSIEEIHTIIRQFGAAARRVQEAGCGGISLHCAHAYMQPGTFLSPLRNKRMDEYGGCLDNRARFILEVIEEVRKNVSADFPVFLRISGDERAEGGNSLEDMLYLAPKFEAAGVDLLEVSGGTQYEGLEYTIPSQGKRIGMNIYEAAEIKKVVGIPVYAVGKINDIRYAADIVERGIVDGVAVGRPLLADPDLCKKAKENRFDDITPCGSCGGSCITRTAQSPQCRCHINPLVGREYDFPAVPAQRSKKTLVIGAGPGGMYAAVTAAERGHDVTVWEAEDQIGGQLNLAVVSPGKQEMTKWLVHLNHRAKKAGVTFEFGKEATAEAVREFAPEAVIVATGARPLVPPIKGTKEYPVLTAHDFLRGRFVIPKGRVCVLGGGAVACETAETILANARPTAFTRGYDASIGDVEVTLVEMLPQLLTGVCEPNRAPMLRSLKKSGVHIKVNTKILEVTDHDVKVQQGDGTEEWLRGFDYILFGLGSRNYDPLSETLKEFVPEVHVIGDAVRARQASFAMWEGFEAAYSL</sequence>
<comment type="cofactor">
    <cofactor evidence="1">
        <name>FMN</name>
        <dbReference type="ChEBI" id="CHEBI:58210"/>
    </cofactor>
</comment>
<dbReference type="Gene3D" id="3.50.50.60">
    <property type="entry name" value="FAD/NAD(P)-binding domain"/>
    <property type="match status" value="1"/>
</dbReference>
<evidence type="ECO:0000256" key="5">
    <source>
        <dbReference type="ARBA" id="ARBA00022643"/>
    </source>
</evidence>
<protein>
    <submittedName>
        <fullName evidence="12">BaiH</fullName>
    </submittedName>
</protein>
<accession>B4YSU4</accession>
<dbReference type="GO" id="GO:0051536">
    <property type="term" value="F:iron-sulfur cluster binding"/>
    <property type="evidence" value="ECO:0007669"/>
    <property type="project" value="UniProtKB-KW"/>
</dbReference>
<dbReference type="PANTHER" id="PTHR42917:SF2">
    <property type="entry name" value="2,4-DIENOYL-COA REDUCTASE [(2E)-ENOYL-COA-PRODUCING]"/>
    <property type="match status" value="1"/>
</dbReference>
<gene>
    <name evidence="12" type="primary">baiH</name>
</gene>
<name>B4YSU4_9FIRM</name>
<dbReference type="PRINTS" id="PR00411">
    <property type="entry name" value="PNDRDTASEI"/>
</dbReference>
<dbReference type="InterPro" id="IPR036188">
    <property type="entry name" value="FAD/NAD-bd_sf"/>
</dbReference>
<dbReference type="PANTHER" id="PTHR42917">
    <property type="entry name" value="2,4-DIENOYL-COA REDUCTASE"/>
    <property type="match status" value="1"/>
</dbReference>
<dbReference type="Pfam" id="PF00724">
    <property type="entry name" value="Oxidored_FMN"/>
    <property type="match status" value="1"/>
</dbReference>
<evidence type="ECO:0000256" key="9">
    <source>
        <dbReference type="ARBA" id="ARBA00023014"/>
    </source>
</evidence>
<keyword evidence="7" id="KW-0560">Oxidoreductase</keyword>
<feature type="domain" description="FAD/NAD(P)-binding" evidence="11">
    <location>
        <begin position="396"/>
        <end position="635"/>
    </location>
</feature>
<dbReference type="GO" id="GO:0046872">
    <property type="term" value="F:metal ion binding"/>
    <property type="evidence" value="ECO:0007669"/>
    <property type="project" value="UniProtKB-KW"/>
</dbReference>
<proteinExistence type="inferred from homology"/>
<evidence type="ECO:0000259" key="10">
    <source>
        <dbReference type="Pfam" id="PF00724"/>
    </source>
</evidence>
<dbReference type="InterPro" id="IPR013785">
    <property type="entry name" value="Aldolase_TIM"/>
</dbReference>
<evidence type="ECO:0000256" key="4">
    <source>
        <dbReference type="ARBA" id="ARBA00022630"/>
    </source>
</evidence>
<dbReference type="Gene3D" id="3.20.20.70">
    <property type="entry name" value="Aldolase class I"/>
    <property type="match status" value="1"/>
</dbReference>
<dbReference type="InterPro" id="IPR023753">
    <property type="entry name" value="FAD/NAD-binding_dom"/>
</dbReference>
<dbReference type="GO" id="GO:0016491">
    <property type="term" value="F:oxidoreductase activity"/>
    <property type="evidence" value="ECO:0007669"/>
    <property type="project" value="UniProtKB-KW"/>
</dbReference>
<dbReference type="Pfam" id="PF07992">
    <property type="entry name" value="Pyr_redox_2"/>
    <property type="match status" value="1"/>
</dbReference>
<evidence type="ECO:0000256" key="6">
    <source>
        <dbReference type="ARBA" id="ARBA00022723"/>
    </source>
</evidence>
<evidence type="ECO:0000256" key="2">
    <source>
        <dbReference type="ARBA" id="ARBA00001966"/>
    </source>
</evidence>
<keyword evidence="9" id="KW-0411">Iron-sulfur</keyword>
<dbReference type="AlphaFoldDB" id="B4YSU4"/>
<dbReference type="SUPFAM" id="SSF51395">
    <property type="entry name" value="FMN-linked oxidoreductases"/>
    <property type="match status" value="1"/>
</dbReference>
<dbReference type="CDD" id="cd02803">
    <property type="entry name" value="OYE_like_FMN_family"/>
    <property type="match status" value="1"/>
</dbReference>
<evidence type="ECO:0000256" key="3">
    <source>
        <dbReference type="ARBA" id="ARBA00011048"/>
    </source>
</evidence>
<keyword evidence="8" id="KW-0408">Iron</keyword>
<comment type="cofactor">
    <cofactor evidence="2">
        <name>[4Fe-4S] cluster</name>
        <dbReference type="ChEBI" id="CHEBI:49883"/>
    </cofactor>
</comment>
<evidence type="ECO:0000256" key="8">
    <source>
        <dbReference type="ARBA" id="ARBA00023004"/>
    </source>
</evidence>
<reference evidence="12" key="1">
    <citation type="journal article" date="2010" name="Anaerobe">
        <title>Isolation and characterization of a bile acid inducible 7alpha-dehydroxylating operon in Clostridium hylemonae TN271.</title>
        <authorList>
            <person name="Ridlon J.M."/>
            <person name="Kang D.J."/>
            <person name="Hylemon P.B."/>
        </authorList>
    </citation>
    <scope>NUCLEOTIDE SEQUENCE</scope>
    <source>
        <strain evidence="12">TN-271</strain>
    </source>
</reference>
<dbReference type="GO" id="GO:0010181">
    <property type="term" value="F:FMN binding"/>
    <property type="evidence" value="ECO:0007669"/>
    <property type="project" value="InterPro"/>
</dbReference>
<evidence type="ECO:0000256" key="1">
    <source>
        <dbReference type="ARBA" id="ARBA00001917"/>
    </source>
</evidence>
<dbReference type="SUPFAM" id="SSF51905">
    <property type="entry name" value="FAD/NAD(P)-binding domain"/>
    <property type="match status" value="1"/>
</dbReference>